<feature type="domain" description="SET" evidence="1">
    <location>
        <begin position="22"/>
        <end position="408"/>
    </location>
</feature>
<dbReference type="InterPro" id="IPR046341">
    <property type="entry name" value="SET_dom_sf"/>
</dbReference>
<keyword evidence="3" id="KW-1185">Reference proteome</keyword>
<dbReference type="SUPFAM" id="SSF82199">
    <property type="entry name" value="SET domain"/>
    <property type="match status" value="1"/>
</dbReference>
<dbReference type="GO" id="GO:0005634">
    <property type="term" value="C:nucleus"/>
    <property type="evidence" value="ECO:0007669"/>
    <property type="project" value="TreeGrafter"/>
</dbReference>
<gene>
    <name evidence="2" type="ORF">LSCM1_06094</name>
</gene>
<protein>
    <recommendedName>
        <fullName evidence="1">SET domain-containing protein</fullName>
    </recommendedName>
</protein>
<dbReference type="PANTHER" id="PTHR12197">
    <property type="entry name" value="HISTONE-LYSINE N-METHYLTRANSFERASE SMYD"/>
    <property type="match status" value="1"/>
</dbReference>
<proteinExistence type="predicted"/>
<dbReference type="RefSeq" id="XP_067178631.1">
    <property type="nucleotide sequence ID" value="XM_067323526.1"/>
</dbReference>
<sequence length="450" mass="47922">MDPSVKAAAELNTIFGHLGVRCKVCVTSAEGKHVTATADLEEGFALVEELPIVSWPSPSLLALSTPFCFHCLRLSSHQLSAVVSTSPSALGDAALPNSWSQCAQCGSCFCSPECQQASARVHRLLCSCLPVVREGHCDSGGPGGAEVVTAAAAESFFADASITPSSASSEITLEALARCVAWIAHRLSYVVEQQQLTHDVLQADYVLQQQQQQAGDSDSGAAWSSASLNYQLFTQVVTPFSRLISPPDNVEFPSVPLASWIAKLRLLLTDRCVELLLVTSGASSRAVQWHTVALGEHQQQQGAPAPALLWAEALVQVLLRTDTLRTLVGQMVLNAHAINDYVLPPSGDSQSGVFDWVLKGAGLYSLLACFNHSCVPNVAVHAVDGTHEIALTTTRPVQTGEPLTITYIPLNAGASTHAERQRQLRNYFFLCHCPRCAEEEAAAAASGNAV</sequence>
<dbReference type="GeneID" id="92516038"/>
<dbReference type="AlphaFoldDB" id="A0A836HKW4"/>
<dbReference type="InterPro" id="IPR050869">
    <property type="entry name" value="H3K4_H4K5_MeTrfase"/>
</dbReference>
<organism evidence="2 3">
    <name type="scientific">Leishmania martiniquensis</name>
    <dbReference type="NCBI Taxonomy" id="1580590"/>
    <lineage>
        <taxon>Eukaryota</taxon>
        <taxon>Discoba</taxon>
        <taxon>Euglenozoa</taxon>
        <taxon>Kinetoplastea</taxon>
        <taxon>Metakinetoplastina</taxon>
        <taxon>Trypanosomatida</taxon>
        <taxon>Trypanosomatidae</taxon>
        <taxon>Leishmaniinae</taxon>
        <taxon>Leishmania</taxon>
    </lineage>
</organism>
<name>A0A836HKW4_9TRYP</name>
<evidence type="ECO:0000259" key="1">
    <source>
        <dbReference type="PROSITE" id="PS50280"/>
    </source>
</evidence>
<accession>A0A836HKW4</accession>
<evidence type="ECO:0000313" key="3">
    <source>
        <dbReference type="Proteomes" id="UP000673552"/>
    </source>
</evidence>
<dbReference type="OrthoDB" id="265717at2759"/>
<evidence type="ECO:0000313" key="2">
    <source>
        <dbReference type="EMBL" id="KAG5478690.1"/>
    </source>
</evidence>
<dbReference type="InterPro" id="IPR001214">
    <property type="entry name" value="SET_dom"/>
</dbReference>
<dbReference type="Gene3D" id="2.170.270.10">
    <property type="entry name" value="SET domain"/>
    <property type="match status" value="1"/>
</dbReference>
<dbReference type="CDD" id="cd20071">
    <property type="entry name" value="SET_SMYD"/>
    <property type="match status" value="1"/>
</dbReference>
<reference evidence="3" key="2">
    <citation type="journal article" date="2021" name="Sci. Data">
        <title>Chromosome-scale genome sequencing, assembly and annotation of six genomes from subfamily Leishmaniinae.</title>
        <authorList>
            <person name="Almutairi H."/>
            <person name="Urbaniak M.D."/>
            <person name="Bates M.D."/>
            <person name="Jariyapan N."/>
            <person name="Kwakye-Nuako G."/>
            <person name="Thomaz Soccol V."/>
            <person name="Al-Salem W.S."/>
            <person name="Dillon R.J."/>
            <person name="Bates P.A."/>
            <person name="Gatherer D."/>
        </authorList>
    </citation>
    <scope>NUCLEOTIDE SEQUENCE [LARGE SCALE GENOMIC DNA]</scope>
</reference>
<comment type="caution">
    <text evidence="2">The sequence shown here is derived from an EMBL/GenBank/DDBJ whole genome shotgun (WGS) entry which is preliminary data.</text>
</comment>
<dbReference type="EMBL" id="JAFEUZ010000023">
    <property type="protein sequence ID" value="KAG5478690.1"/>
    <property type="molecule type" value="Genomic_DNA"/>
</dbReference>
<dbReference type="PANTHER" id="PTHR12197:SF251">
    <property type="entry name" value="EG:BACR7C10.4 PROTEIN"/>
    <property type="match status" value="1"/>
</dbReference>
<dbReference type="Proteomes" id="UP000673552">
    <property type="component" value="Unassembled WGS sequence"/>
</dbReference>
<dbReference type="PROSITE" id="PS50280">
    <property type="entry name" value="SET"/>
    <property type="match status" value="1"/>
</dbReference>
<dbReference type="KEGG" id="lmat:92516038"/>
<dbReference type="Pfam" id="PF00856">
    <property type="entry name" value="SET"/>
    <property type="match status" value="1"/>
</dbReference>
<reference evidence="3" key="1">
    <citation type="journal article" date="2021" name="Microbiol. Resour. Announc.">
        <title>LGAAP: Leishmaniinae Genome Assembly and Annotation Pipeline.</title>
        <authorList>
            <person name="Almutairi H."/>
            <person name="Urbaniak M.D."/>
            <person name="Bates M.D."/>
            <person name="Jariyapan N."/>
            <person name="Kwakye-Nuako G."/>
            <person name="Thomaz-Soccol V."/>
            <person name="Al-Salem W.S."/>
            <person name="Dillon R.J."/>
            <person name="Bates P.A."/>
            <person name="Gatherer D."/>
        </authorList>
    </citation>
    <scope>NUCLEOTIDE SEQUENCE [LARGE SCALE GENOMIC DNA]</scope>
</reference>